<dbReference type="GO" id="GO:0005615">
    <property type="term" value="C:extracellular space"/>
    <property type="evidence" value="ECO:0007669"/>
    <property type="project" value="TreeGrafter"/>
</dbReference>
<gene>
    <name evidence="4" type="ORF">HDF08_004089</name>
</gene>
<dbReference type="EMBL" id="JACCCU010000003">
    <property type="protein sequence ID" value="NYF91970.1"/>
    <property type="molecule type" value="Genomic_DNA"/>
</dbReference>
<accession>A0A852VK06</accession>
<dbReference type="Pfam" id="PF17900">
    <property type="entry name" value="Peptidase_M1_N"/>
    <property type="match status" value="1"/>
</dbReference>
<evidence type="ECO:0000259" key="2">
    <source>
        <dbReference type="Pfam" id="PF01433"/>
    </source>
</evidence>
<organism evidence="4 5">
    <name type="scientific">Tunturiibacter lichenicola</name>
    <dbReference type="NCBI Taxonomy" id="2051959"/>
    <lineage>
        <taxon>Bacteria</taxon>
        <taxon>Pseudomonadati</taxon>
        <taxon>Acidobacteriota</taxon>
        <taxon>Terriglobia</taxon>
        <taxon>Terriglobales</taxon>
        <taxon>Acidobacteriaceae</taxon>
        <taxon>Tunturiibacter</taxon>
    </lineage>
</organism>
<dbReference type="Pfam" id="PF01433">
    <property type="entry name" value="Peptidase_M1"/>
    <property type="match status" value="1"/>
</dbReference>
<dbReference type="GO" id="GO:0008270">
    <property type="term" value="F:zinc ion binding"/>
    <property type="evidence" value="ECO:0007669"/>
    <property type="project" value="InterPro"/>
</dbReference>
<dbReference type="InterPro" id="IPR014782">
    <property type="entry name" value="Peptidase_M1_dom"/>
</dbReference>
<comment type="caution">
    <text evidence="4">The sequence shown here is derived from an EMBL/GenBank/DDBJ whole genome shotgun (WGS) entry which is preliminary data.</text>
</comment>
<dbReference type="PANTHER" id="PTHR11533:SF174">
    <property type="entry name" value="PUROMYCIN-SENSITIVE AMINOPEPTIDASE-RELATED"/>
    <property type="match status" value="1"/>
</dbReference>
<dbReference type="AlphaFoldDB" id="A0A852VK06"/>
<keyword evidence="4" id="KW-0645">Protease</keyword>
<dbReference type="InterPro" id="IPR042097">
    <property type="entry name" value="Aminopeptidase_N-like_N_sf"/>
</dbReference>
<protein>
    <submittedName>
        <fullName evidence="4">Aminopeptidase N</fullName>
    </submittedName>
</protein>
<feature type="domain" description="Aminopeptidase N-like N-terminal" evidence="3">
    <location>
        <begin position="70"/>
        <end position="237"/>
    </location>
</feature>
<name>A0A852VK06_9BACT</name>
<dbReference type="SUPFAM" id="SSF55486">
    <property type="entry name" value="Metalloproteases ('zincins'), catalytic domain"/>
    <property type="match status" value="1"/>
</dbReference>
<proteinExistence type="predicted"/>
<dbReference type="GO" id="GO:0005737">
    <property type="term" value="C:cytoplasm"/>
    <property type="evidence" value="ECO:0007669"/>
    <property type="project" value="TreeGrafter"/>
</dbReference>
<dbReference type="GO" id="GO:0042277">
    <property type="term" value="F:peptide binding"/>
    <property type="evidence" value="ECO:0007669"/>
    <property type="project" value="TreeGrafter"/>
</dbReference>
<feature type="chain" id="PRO_5032864511" evidence="1">
    <location>
        <begin position="26"/>
        <end position="566"/>
    </location>
</feature>
<keyword evidence="1" id="KW-0732">Signal</keyword>
<evidence type="ECO:0000313" key="5">
    <source>
        <dbReference type="Proteomes" id="UP000564385"/>
    </source>
</evidence>
<feature type="signal peptide" evidence="1">
    <location>
        <begin position="1"/>
        <end position="25"/>
    </location>
</feature>
<reference evidence="4 5" key="1">
    <citation type="submission" date="2020-07" db="EMBL/GenBank/DDBJ databases">
        <title>Genomic Encyclopedia of Type Strains, Phase IV (KMG-V): Genome sequencing to study the core and pangenomes of soil and plant-associated prokaryotes.</title>
        <authorList>
            <person name="Whitman W."/>
        </authorList>
    </citation>
    <scope>NUCLEOTIDE SEQUENCE [LARGE SCALE GENOMIC DNA]</scope>
    <source>
        <strain evidence="4 5">M8UP22</strain>
    </source>
</reference>
<keyword evidence="4" id="KW-0031">Aminopeptidase</keyword>
<feature type="domain" description="Peptidase M1 membrane alanine aminopeptidase" evidence="2">
    <location>
        <begin position="286"/>
        <end position="485"/>
    </location>
</feature>
<dbReference type="InterPro" id="IPR050344">
    <property type="entry name" value="Peptidase_M1_aminopeptidases"/>
</dbReference>
<keyword evidence="4" id="KW-0378">Hydrolase</keyword>
<evidence type="ECO:0000259" key="3">
    <source>
        <dbReference type="Pfam" id="PF17900"/>
    </source>
</evidence>
<evidence type="ECO:0000256" key="1">
    <source>
        <dbReference type="SAM" id="SignalP"/>
    </source>
</evidence>
<dbReference type="GO" id="GO:0043171">
    <property type="term" value="P:peptide catabolic process"/>
    <property type="evidence" value="ECO:0007669"/>
    <property type="project" value="TreeGrafter"/>
</dbReference>
<dbReference type="CDD" id="cd09603">
    <property type="entry name" value="M1_APN_like"/>
    <property type="match status" value="1"/>
</dbReference>
<dbReference type="InterPro" id="IPR045357">
    <property type="entry name" value="Aminopeptidase_N-like_N"/>
</dbReference>
<sequence length="566" mass="65433">MLTNAFRNRLFRFFLLSCSLSPLFAQTSTPAANATAPPAVNKPAIKEPTHADLLRGAYGPYRANNDLLFYRLDLRVDPAKKFISGSNMIRFKMLADGTRIQLELFATLQIDKISMGKSTLKYERDGGTFFVDFPKTLRAGHTYSIDVHYSGSPVETGRFGCFTFKQDTAGHPWINTACEETGASVWWPNKDQWRDEPQEGMEINVAVPNGLMDVSNGKFMGKKDLGDGYTRWDWKVHYPINNYDVALNIGNYVHFDDKFGDLPLDYYVLPEDLDGAKRQFAQVPGMMKAYYHYFGEYPFKKDGYKLIEVPYAGMEHQSAVAYGNHFHNGYLDRDWTGVGISPRFDFIIIHESGHEWFGNAITAADKSDMWIHEGWTTYLECLYVEYNYGHEDEVKYVNALKKKVKNDRPIITARGTNAEPPQDQYFKGALFINTLRSIVDDDARWFALIHDFYQHFKYQNIMTEDVVQYFNQQTGMNLTPVFDQYLRHTAIPTLELKFDEASGKVQYRWQVDEKDFAMPVRVGLKEHWEIIHPTTEWRTMKTPLTKDQFDVATDLYYINVDKLAKQ</sequence>
<evidence type="ECO:0000313" key="4">
    <source>
        <dbReference type="EMBL" id="NYF91970.1"/>
    </source>
</evidence>
<dbReference type="InterPro" id="IPR027268">
    <property type="entry name" value="Peptidase_M4/M1_CTD_sf"/>
</dbReference>
<dbReference type="GO" id="GO:0070006">
    <property type="term" value="F:metalloaminopeptidase activity"/>
    <property type="evidence" value="ECO:0007669"/>
    <property type="project" value="TreeGrafter"/>
</dbReference>
<dbReference type="Gene3D" id="2.60.40.1730">
    <property type="entry name" value="tricorn interacting facor f3 domain"/>
    <property type="match status" value="1"/>
</dbReference>
<dbReference type="SUPFAM" id="SSF63737">
    <property type="entry name" value="Leukotriene A4 hydrolase N-terminal domain"/>
    <property type="match status" value="1"/>
</dbReference>
<dbReference type="Gene3D" id="1.10.390.10">
    <property type="entry name" value="Neutral Protease Domain 2"/>
    <property type="match status" value="1"/>
</dbReference>
<dbReference type="PANTHER" id="PTHR11533">
    <property type="entry name" value="PROTEASE M1 ZINC METALLOPROTEASE"/>
    <property type="match status" value="1"/>
</dbReference>
<dbReference type="Proteomes" id="UP000564385">
    <property type="component" value="Unassembled WGS sequence"/>
</dbReference>
<dbReference type="GO" id="GO:0016020">
    <property type="term" value="C:membrane"/>
    <property type="evidence" value="ECO:0007669"/>
    <property type="project" value="TreeGrafter"/>
</dbReference>